<feature type="region of interest" description="Disordered" evidence="1">
    <location>
        <begin position="134"/>
        <end position="169"/>
    </location>
</feature>
<organism evidence="2 3">
    <name type="scientific">Cristinia sonorae</name>
    <dbReference type="NCBI Taxonomy" id="1940300"/>
    <lineage>
        <taxon>Eukaryota</taxon>
        <taxon>Fungi</taxon>
        <taxon>Dikarya</taxon>
        <taxon>Basidiomycota</taxon>
        <taxon>Agaricomycotina</taxon>
        <taxon>Agaricomycetes</taxon>
        <taxon>Agaricomycetidae</taxon>
        <taxon>Agaricales</taxon>
        <taxon>Pleurotineae</taxon>
        <taxon>Stephanosporaceae</taxon>
        <taxon>Cristinia</taxon>
    </lineage>
</organism>
<dbReference type="EMBL" id="JAEVFJ010000006">
    <property type="protein sequence ID" value="KAH8103987.1"/>
    <property type="molecule type" value="Genomic_DNA"/>
</dbReference>
<gene>
    <name evidence="2" type="ORF">BXZ70DRAFT_676889</name>
</gene>
<protein>
    <submittedName>
        <fullName evidence="2">Uncharacterized protein</fullName>
    </submittedName>
</protein>
<feature type="compositionally biased region" description="Polar residues" evidence="1">
    <location>
        <begin position="458"/>
        <end position="473"/>
    </location>
</feature>
<feature type="compositionally biased region" description="Polar residues" evidence="1">
    <location>
        <begin position="155"/>
        <end position="167"/>
    </location>
</feature>
<feature type="region of interest" description="Disordered" evidence="1">
    <location>
        <begin position="454"/>
        <end position="611"/>
    </location>
</feature>
<accession>A0A8K0UTT0</accession>
<evidence type="ECO:0000313" key="2">
    <source>
        <dbReference type="EMBL" id="KAH8103987.1"/>
    </source>
</evidence>
<evidence type="ECO:0000256" key="1">
    <source>
        <dbReference type="SAM" id="MobiDB-lite"/>
    </source>
</evidence>
<comment type="caution">
    <text evidence="2">The sequence shown here is derived from an EMBL/GenBank/DDBJ whole genome shotgun (WGS) entry which is preliminary data.</text>
</comment>
<proteinExistence type="predicted"/>
<dbReference type="OrthoDB" id="10570898at2759"/>
<feature type="compositionally biased region" description="Low complexity" evidence="1">
    <location>
        <begin position="507"/>
        <end position="530"/>
    </location>
</feature>
<reference evidence="2" key="1">
    <citation type="journal article" date="2021" name="New Phytol.">
        <title>Evolutionary innovations through gain and loss of genes in the ectomycorrhizal Boletales.</title>
        <authorList>
            <person name="Wu G."/>
            <person name="Miyauchi S."/>
            <person name="Morin E."/>
            <person name="Kuo A."/>
            <person name="Drula E."/>
            <person name="Varga T."/>
            <person name="Kohler A."/>
            <person name="Feng B."/>
            <person name="Cao Y."/>
            <person name="Lipzen A."/>
            <person name="Daum C."/>
            <person name="Hundley H."/>
            <person name="Pangilinan J."/>
            <person name="Johnson J."/>
            <person name="Barry K."/>
            <person name="LaButti K."/>
            <person name="Ng V."/>
            <person name="Ahrendt S."/>
            <person name="Min B."/>
            <person name="Choi I.G."/>
            <person name="Park H."/>
            <person name="Plett J.M."/>
            <person name="Magnuson J."/>
            <person name="Spatafora J.W."/>
            <person name="Nagy L.G."/>
            <person name="Henrissat B."/>
            <person name="Grigoriev I.V."/>
            <person name="Yang Z.L."/>
            <person name="Xu J."/>
            <person name="Martin F.M."/>
        </authorList>
    </citation>
    <scope>NUCLEOTIDE SEQUENCE</scope>
    <source>
        <strain evidence="2">KKN 215</strain>
    </source>
</reference>
<keyword evidence="3" id="KW-1185">Reference proteome</keyword>
<evidence type="ECO:0000313" key="3">
    <source>
        <dbReference type="Proteomes" id="UP000813824"/>
    </source>
</evidence>
<feature type="compositionally biased region" description="Low complexity" evidence="1">
    <location>
        <begin position="599"/>
        <end position="611"/>
    </location>
</feature>
<dbReference type="Proteomes" id="UP000813824">
    <property type="component" value="Unassembled WGS sequence"/>
</dbReference>
<feature type="compositionally biased region" description="Basic residues" evidence="1">
    <location>
        <begin position="479"/>
        <end position="494"/>
    </location>
</feature>
<feature type="compositionally biased region" description="Pro residues" evidence="1">
    <location>
        <begin position="531"/>
        <end position="544"/>
    </location>
</feature>
<sequence>MTSTTSLGSVCDIASMYSLSQSSIPHIKHAFDGKLAYPIPKTQDDGTSPQRLNAFTASHSTSSSNNVPISVSKIQSLLLETPSYCALMDSNSATSFPERRLDGEDDSYEEHLHYLLTRSAQLLKHRQDEDLFQHRKDPFPPVADDDSSGSDSSSQAEYGSQGSLSQESDPELETVLATYCAIPRTVASLVTLPSLQKAIVAGEPLSPQDSWPTIPSESSKSLSLMSLASVEEAHKMIWQLEEIAAGLRAIDSSSVYSNSLARMPSSVSSLPAPPMPTIPLPALPSTPSPLSDSRLLPSPWSMNSFSRASNLSATSTVHSLAYLKARESSATVFGQEQSQHVLLDHEDASVPQIIVTEPSEDKIPGAHQGQMLVKDATLLMDLVEDCYGDHWDPDRTLLYRTQTMAIKVPEGTAGAPTANGTRSAGRVKVKFTQERHPRAKATSKRWYQRLAFWGPGTSERNNNNGTRRPSVSQPMRHGTPPRRRIPKTKTKSKPWYRCIFPEIPQHSTSRPRSSSTTRTAAAPHYTQTPTGPGPRPRPRPPISRPTPVVDRKSWPARSVDPARVRQSMGAPVSSSSSKKRTKGTRRGVLLGKPVESPVKKGGWAKVKGVFR</sequence>
<name>A0A8K0UTT0_9AGAR</name>
<dbReference type="AlphaFoldDB" id="A0A8K0UTT0"/>